<name>A0A8B5VWT2_ENTAV</name>
<dbReference type="InterPro" id="IPR006879">
    <property type="entry name" value="YdjC-like"/>
</dbReference>
<protein>
    <submittedName>
        <fullName evidence="6">Carbohydrate deacetylase</fullName>
    </submittedName>
</protein>
<dbReference type="InterPro" id="IPR011330">
    <property type="entry name" value="Glyco_hydro/deAcase_b/a-brl"/>
</dbReference>
<dbReference type="RefSeq" id="WP_144204752.1">
    <property type="nucleotide sequence ID" value="NZ_CABHNH010000057.1"/>
</dbReference>
<evidence type="ECO:0000313" key="6">
    <source>
        <dbReference type="EMBL" id="TRZ28448.1"/>
    </source>
</evidence>
<dbReference type="InterPro" id="IPR022948">
    <property type="entry name" value="COD_ChbG_bac"/>
</dbReference>
<comment type="caution">
    <text evidence="6">The sequence shown here is derived from an EMBL/GenBank/DDBJ whole genome shotgun (WGS) entry which is preliminary data.</text>
</comment>
<evidence type="ECO:0000256" key="2">
    <source>
        <dbReference type="ARBA" id="ARBA00022723"/>
    </source>
</evidence>
<evidence type="ECO:0000256" key="4">
    <source>
        <dbReference type="ARBA" id="ARBA00022842"/>
    </source>
</evidence>
<dbReference type="EMBL" id="PDXQ01000002">
    <property type="protein sequence ID" value="TRZ28448.1"/>
    <property type="molecule type" value="Genomic_DNA"/>
</dbReference>
<dbReference type="Proteomes" id="UP000316316">
    <property type="component" value="Unassembled WGS sequence"/>
</dbReference>
<dbReference type="Pfam" id="PF04794">
    <property type="entry name" value="YdjC"/>
    <property type="match status" value="1"/>
</dbReference>
<dbReference type="GO" id="GO:0016811">
    <property type="term" value="F:hydrolase activity, acting on carbon-nitrogen (but not peptide) bonds, in linear amides"/>
    <property type="evidence" value="ECO:0007669"/>
    <property type="project" value="InterPro"/>
</dbReference>
<dbReference type="GO" id="GO:0046872">
    <property type="term" value="F:metal ion binding"/>
    <property type="evidence" value="ECO:0007669"/>
    <property type="project" value="UniProtKB-KW"/>
</dbReference>
<dbReference type="SUPFAM" id="SSF88713">
    <property type="entry name" value="Glycoside hydrolase/deacetylase"/>
    <property type="match status" value="1"/>
</dbReference>
<keyword evidence="2" id="KW-0479">Metal-binding</keyword>
<dbReference type="PANTHER" id="PTHR31609:SF1">
    <property type="entry name" value="CARBOHYDRATE DEACETYLASE"/>
    <property type="match status" value="1"/>
</dbReference>
<reference evidence="6 7" key="1">
    <citation type="submission" date="2017-10" db="EMBL/GenBank/DDBJ databases">
        <title>FDA dAtabase for Regulatory Grade micrObial Sequences (FDA-ARGOS): Supporting development and validation of Infectious Disease Dx tests.</title>
        <authorList>
            <person name="Campos J."/>
            <person name="Goldberg B."/>
            <person name="Tallon L.J."/>
            <person name="Sadzewicz L."/>
            <person name="Sengamalay N."/>
            <person name="Ott S."/>
            <person name="Godinez A."/>
            <person name="Nagaraj S."/>
            <person name="Vyas G."/>
            <person name="Aluvathingal J."/>
            <person name="Nadendla S."/>
            <person name="Geyer C."/>
            <person name="Nandy P."/>
            <person name="Hobson J."/>
            <person name="Sichtig H."/>
        </authorList>
    </citation>
    <scope>NUCLEOTIDE SEQUENCE [LARGE SCALE GENOMIC DNA]</scope>
    <source>
        <strain evidence="6 7">FDAARGOS_185</strain>
    </source>
</reference>
<evidence type="ECO:0000256" key="3">
    <source>
        <dbReference type="ARBA" id="ARBA00022801"/>
    </source>
</evidence>
<organism evidence="6 7">
    <name type="scientific">Enterococcus avium</name>
    <name type="common">Streptococcus avium</name>
    <dbReference type="NCBI Taxonomy" id="33945"/>
    <lineage>
        <taxon>Bacteria</taxon>
        <taxon>Bacillati</taxon>
        <taxon>Bacillota</taxon>
        <taxon>Bacilli</taxon>
        <taxon>Lactobacillales</taxon>
        <taxon>Enterococcaceae</taxon>
        <taxon>Enterococcus</taxon>
    </lineage>
</organism>
<evidence type="ECO:0000256" key="1">
    <source>
        <dbReference type="ARBA" id="ARBA00001946"/>
    </source>
</evidence>
<gene>
    <name evidence="6" type="ORF">AUF17_17170</name>
</gene>
<dbReference type="AlphaFoldDB" id="A0A8B5VWT2"/>
<sequence length="266" mass="30749">MKKIIINADDFGYSTAVNLGIVEAYKNGVLTSTTLMANMPGCDEAIELAKENPDLGVGGHLVLTCGTPMTVNKTLTKEDGDFFNLAEYKLHRNRMDADEIFNEWCRQIDYLKEKGVPLTHLDSHHHVHTFPENHEITKKIAEKYQLCFRNSYGLEEKLSLPYQKGIHGFLDLMDYPEIRDLRFTVKERHAECFEEIQSVLDLVQEDEITELMVHPAFVDETLYFNSSFNVQRVKEVTLLCDPMFHEILEEQKIERCHFGDFLTLVK</sequence>
<dbReference type="Gene3D" id="3.20.20.370">
    <property type="entry name" value="Glycoside hydrolase/deacetylase"/>
    <property type="match status" value="1"/>
</dbReference>
<evidence type="ECO:0000256" key="5">
    <source>
        <dbReference type="ARBA" id="ARBA00023277"/>
    </source>
</evidence>
<dbReference type="GO" id="GO:0019213">
    <property type="term" value="F:deacetylase activity"/>
    <property type="evidence" value="ECO:0007669"/>
    <property type="project" value="TreeGrafter"/>
</dbReference>
<proteinExistence type="predicted"/>
<keyword evidence="3" id="KW-0378">Hydrolase</keyword>
<dbReference type="PANTHER" id="PTHR31609">
    <property type="entry name" value="YDJC DEACETYLASE FAMILY MEMBER"/>
    <property type="match status" value="1"/>
</dbReference>
<dbReference type="CDD" id="cd10803">
    <property type="entry name" value="YdjC_EF3048_like"/>
    <property type="match status" value="1"/>
</dbReference>
<accession>A0A8B5VWT2</accession>
<dbReference type="GO" id="GO:0000272">
    <property type="term" value="P:polysaccharide catabolic process"/>
    <property type="evidence" value="ECO:0007669"/>
    <property type="project" value="InterPro"/>
</dbReference>
<comment type="cofactor">
    <cofactor evidence="1">
        <name>Mg(2+)</name>
        <dbReference type="ChEBI" id="CHEBI:18420"/>
    </cofactor>
</comment>
<keyword evidence="5" id="KW-0119">Carbohydrate metabolism</keyword>
<keyword evidence="4" id="KW-0460">Magnesium</keyword>
<evidence type="ECO:0000313" key="7">
    <source>
        <dbReference type="Proteomes" id="UP000316316"/>
    </source>
</evidence>